<evidence type="ECO:0000313" key="2">
    <source>
        <dbReference type="EMBL" id="KAK0462660.1"/>
    </source>
</evidence>
<sequence length="392" mass="44560">MSTTEARGIIRTVQSVAEVSKTRNCVMWCLYEHELSEYFKNSSRHPRCTLCEGTPGFEGDAEFALHCVTAHVEAYCTQCERIVDNLEKHYKGSLLHPKCVWCKSEERIGFPEEEAYVDHLRTVHFGTDGLLAKSQVWSIGLFGDASDAMSIQYHLIAKTKTPSSGIRHPTILEQEDANNAMVQNFVNDDPPAPTGRSLTSEMYAKSHDWWLHFDPFERDNSIHGKMSSMQPAVAALYVVRTALKLRRCWIANRALDQIERKVTSYIEDNGKDRSNPYYKSAQRRILDGDFSGTWYCTGTLSMTRSSCQEARTVDASLRNLSREDWIEFSREEFLTMHQLQIMSAVYERQGKENSHPILFPCVSGFGDGLIFEALFTVGSYAPGICLMAIFRI</sequence>
<gene>
    <name evidence="2" type="ORF">EV420DRAFT_1477351</name>
</gene>
<feature type="transmembrane region" description="Helical" evidence="1">
    <location>
        <begin position="369"/>
        <end position="390"/>
    </location>
</feature>
<dbReference type="RefSeq" id="XP_060334272.1">
    <property type="nucleotide sequence ID" value="XM_060469409.1"/>
</dbReference>
<keyword evidence="3" id="KW-1185">Reference proteome</keyword>
<keyword evidence="1" id="KW-0472">Membrane</keyword>
<dbReference type="EMBL" id="JAUEPS010000009">
    <property type="protein sequence ID" value="KAK0462660.1"/>
    <property type="molecule type" value="Genomic_DNA"/>
</dbReference>
<proteinExistence type="predicted"/>
<protein>
    <submittedName>
        <fullName evidence="2">Uncharacterized protein</fullName>
    </submittedName>
</protein>
<comment type="caution">
    <text evidence="2">The sequence shown here is derived from an EMBL/GenBank/DDBJ whole genome shotgun (WGS) entry which is preliminary data.</text>
</comment>
<keyword evidence="1" id="KW-1133">Transmembrane helix</keyword>
<keyword evidence="1" id="KW-0812">Transmembrane</keyword>
<accession>A0AA39TXV9</accession>
<dbReference type="AlphaFoldDB" id="A0AA39TXV9"/>
<name>A0AA39TXV9_ARMTA</name>
<reference evidence="2" key="1">
    <citation type="submission" date="2023-06" db="EMBL/GenBank/DDBJ databases">
        <authorList>
            <consortium name="Lawrence Berkeley National Laboratory"/>
            <person name="Ahrendt S."/>
            <person name="Sahu N."/>
            <person name="Indic B."/>
            <person name="Wong-Bajracharya J."/>
            <person name="Merenyi Z."/>
            <person name="Ke H.-M."/>
            <person name="Monk M."/>
            <person name="Kocsube S."/>
            <person name="Drula E."/>
            <person name="Lipzen A."/>
            <person name="Balint B."/>
            <person name="Henrissat B."/>
            <person name="Andreopoulos B."/>
            <person name="Martin F.M."/>
            <person name="Harder C.B."/>
            <person name="Rigling D."/>
            <person name="Ford K.L."/>
            <person name="Foster G.D."/>
            <person name="Pangilinan J."/>
            <person name="Papanicolaou A."/>
            <person name="Barry K."/>
            <person name="LaButti K."/>
            <person name="Viragh M."/>
            <person name="Koriabine M."/>
            <person name="Yan M."/>
            <person name="Riley R."/>
            <person name="Champramary S."/>
            <person name="Plett K.L."/>
            <person name="Tsai I.J."/>
            <person name="Slot J."/>
            <person name="Sipos G."/>
            <person name="Plett J."/>
            <person name="Nagy L.G."/>
            <person name="Grigoriev I.V."/>
        </authorList>
    </citation>
    <scope>NUCLEOTIDE SEQUENCE</scope>
    <source>
        <strain evidence="2">CCBAS 213</strain>
    </source>
</reference>
<dbReference type="Proteomes" id="UP001175211">
    <property type="component" value="Unassembled WGS sequence"/>
</dbReference>
<organism evidence="2 3">
    <name type="scientific">Armillaria tabescens</name>
    <name type="common">Ringless honey mushroom</name>
    <name type="synonym">Agaricus tabescens</name>
    <dbReference type="NCBI Taxonomy" id="1929756"/>
    <lineage>
        <taxon>Eukaryota</taxon>
        <taxon>Fungi</taxon>
        <taxon>Dikarya</taxon>
        <taxon>Basidiomycota</taxon>
        <taxon>Agaricomycotina</taxon>
        <taxon>Agaricomycetes</taxon>
        <taxon>Agaricomycetidae</taxon>
        <taxon>Agaricales</taxon>
        <taxon>Marasmiineae</taxon>
        <taxon>Physalacriaceae</taxon>
        <taxon>Desarmillaria</taxon>
    </lineage>
</organism>
<dbReference type="GeneID" id="85352957"/>
<evidence type="ECO:0000256" key="1">
    <source>
        <dbReference type="SAM" id="Phobius"/>
    </source>
</evidence>
<evidence type="ECO:0000313" key="3">
    <source>
        <dbReference type="Proteomes" id="UP001175211"/>
    </source>
</evidence>